<evidence type="ECO:0000256" key="1">
    <source>
        <dbReference type="ARBA" id="ARBA00022723"/>
    </source>
</evidence>
<dbReference type="GO" id="GO:0043774">
    <property type="term" value="F:coenzyme F420-2 alpha-glutamyl ligase activity"/>
    <property type="evidence" value="ECO:0007669"/>
    <property type="project" value="UniProtKB-EC"/>
</dbReference>
<gene>
    <name evidence="6" type="ORF">JOC48_002516</name>
</gene>
<dbReference type="SUPFAM" id="SSF56059">
    <property type="entry name" value="Glutathione synthetase ATP-binding domain-like"/>
    <property type="match status" value="1"/>
</dbReference>
<protein>
    <submittedName>
        <fullName evidence="6">Ribosomal protein S6--L-glutamate ligase/gamma-F420-2:alpha-L-glutamate ligase</fullName>
        <ecNumber evidence="6">6.3.2.-</ecNumber>
        <ecNumber evidence="6">6.3.2.32</ecNumber>
    </submittedName>
</protein>
<dbReference type="PANTHER" id="PTHR21621">
    <property type="entry name" value="RIBOSOMAL PROTEIN S6 MODIFICATION PROTEIN"/>
    <property type="match status" value="1"/>
</dbReference>
<keyword evidence="6" id="KW-0689">Ribosomal protein</keyword>
<keyword evidence="6" id="KW-0436">Ligase</keyword>
<evidence type="ECO:0000256" key="2">
    <source>
        <dbReference type="ARBA" id="ARBA00022741"/>
    </source>
</evidence>
<dbReference type="InterPro" id="IPR011761">
    <property type="entry name" value="ATP-grasp"/>
</dbReference>
<name>A0ABS2N1K5_9BACI</name>
<reference evidence="6 7" key="1">
    <citation type="submission" date="2021-01" db="EMBL/GenBank/DDBJ databases">
        <title>Genomic Encyclopedia of Type Strains, Phase IV (KMG-IV): sequencing the most valuable type-strain genomes for metagenomic binning, comparative biology and taxonomic classification.</title>
        <authorList>
            <person name="Goeker M."/>
        </authorList>
    </citation>
    <scope>NUCLEOTIDE SEQUENCE [LARGE SCALE GENOMIC DNA]</scope>
    <source>
        <strain evidence="6 7">DSM 23711</strain>
    </source>
</reference>
<dbReference type="EC" id="6.3.2.-" evidence="6"/>
<dbReference type="GO" id="GO:0005840">
    <property type="term" value="C:ribosome"/>
    <property type="evidence" value="ECO:0007669"/>
    <property type="project" value="UniProtKB-KW"/>
</dbReference>
<dbReference type="Gene3D" id="3.40.50.20">
    <property type="match status" value="1"/>
</dbReference>
<dbReference type="PROSITE" id="PS50975">
    <property type="entry name" value="ATP_GRASP"/>
    <property type="match status" value="1"/>
</dbReference>
<feature type="domain" description="ATP-grasp" evidence="5">
    <location>
        <begin position="102"/>
        <end position="291"/>
    </location>
</feature>
<keyword evidence="6" id="KW-0687">Ribonucleoprotein</keyword>
<evidence type="ECO:0000256" key="4">
    <source>
        <dbReference type="PROSITE-ProRule" id="PRU00409"/>
    </source>
</evidence>
<keyword evidence="2 4" id="KW-0547">Nucleotide-binding</keyword>
<evidence type="ECO:0000313" key="6">
    <source>
        <dbReference type="EMBL" id="MBM7572015.1"/>
    </source>
</evidence>
<keyword evidence="3 4" id="KW-0067">ATP-binding</keyword>
<dbReference type="InterPro" id="IPR004666">
    <property type="entry name" value="Rp_bS6_RimK/Lys_biosynth_LsyX"/>
</dbReference>
<dbReference type="PANTHER" id="PTHR21621:SF0">
    <property type="entry name" value="BETA-CITRYLGLUTAMATE SYNTHASE B-RELATED"/>
    <property type="match status" value="1"/>
</dbReference>
<dbReference type="EC" id="6.3.2.32" evidence="6"/>
<dbReference type="EMBL" id="JAFBDR010000013">
    <property type="protein sequence ID" value="MBM7572015.1"/>
    <property type="molecule type" value="Genomic_DNA"/>
</dbReference>
<proteinExistence type="predicted"/>
<keyword evidence="7" id="KW-1185">Reference proteome</keyword>
<evidence type="ECO:0000313" key="7">
    <source>
        <dbReference type="Proteomes" id="UP001296943"/>
    </source>
</evidence>
<sequence>MYGWVIYNGHLPGDTFINFAKWIRNAGLEKGITIDIVKNNSLFAELSKNKNQLIRTVLLKNPDFVIFNDKDIPLARQLEAMNIPVFNSSSVIEICDNKIDTYQRLVQHKLPIPKSFISPKIFPGVEEIDMESFLMLEQQLDYPFVIKEAYGSFGEQVYLIKNTEEFTKKLNEIKEKPFVIQEFISTSVGRDVRLNVVGKRVVASILRKANNDFRANVQAGGTTEQYTPTKQQCELAIEAVSAIGADFAGVDLLFGKNGDPIICEVNSNPHIQGTYRATGINVAEHIIDYIEEKLR</sequence>
<dbReference type="RefSeq" id="WP_204500119.1">
    <property type="nucleotide sequence ID" value="NZ_JAFBDR010000013.1"/>
</dbReference>
<evidence type="ECO:0000256" key="3">
    <source>
        <dbReference type="ARBA" id="ARBA00022840"/>
    </source>
</evidence>
<dbReference type="Pfam" id="PF08443">
    <property type="entry name" value="RimK"/>
    <property type="match status" value="1"/>
</dbReference>
<dbReference type="NCBIfam" id="TIGR00768">
    <property type="entry name" value="rimK_fam"/>
    <property type="match status" value="1"/>
</dbReference>
<dbReference type="InterPro" id="IPR013651">
    <property type="entry name" value="ATP-grasp_RimK-type"/>
</dbReference>
<comment type="caution">
    <text evidence="6">The sequence shown here is derived from an EMBL/GenBank/DDBJ whole genome shotgun (WGS) entry which is preliminary data.</text>
</comment>
<dbReference type="Gene3D" id="3.30.470.20">
    <property type="entry name" value="ATP-grasp fold, B domain"/>
    <property type="match status" value="1"/>
</dbReference>
<accession>A0ABS2N1K5</accession>
<evidence type="ECO:0000259" key="5">
    <source>
        <dbReference type="PROSITE" id="PS50975"/>
    </source>
</evidence>
<keyword evidence="1" id="KW-0479">Metal-binding</keyword>
<dbReference type="Proteomes" id="UP001296943">
    <property type="component" value="Unassembled WGS sequence"/>
</dbReference>
<organism evidence="6 7">
    <name type="scientific">Aquibacillus albus</name>
    <dbReference type="NCBI Taxonomy" id="1168171"/>
    <lineage>
        <taxon>Bacteria</taxon>
        <taxon>Bacillati</taxon>
        <taxon>Bacillota</taxon>
        <taxon>Bacilli</taxon>
        <taxon>Bacillales</taxon>
        <taxon>Bacillaceae</taxon>
        <taxon>Aquibacillus</taxon>
    </lineage>
</organism>